<reference evidence="1" key="1">
    <citation type="submission" date="2023-10" db="EMBL/GenBank/DDBJ databases">
        <title>Genome assembly of Pristionchus species.</title>
        <authorList>
            <person name="Yoshida K."/>
            <person name="Sommer R.J."/>
        </authorList>
    </citation>
    <scope>NUCLEOTIDE SEQUENCE</scope>
    <source>
        <strain evidence="1">RS5133</strain>
    </source>
</reference>
<dbReference type="Proteomes" id="UP001432322">
    <property type="component" value="Unassembled WGS sequence"/>
</dbReference>
<sequence>MDYGNDIVTIGLTVARNGQCGKTDYDTKYSRQYKREIDYRIPVSGWGQSIDIGGRSSDERRLDVLEGEDDLLFVRRCRIDGYGREEALMGSTRVHLGFDRESGVFRKRTTALADYRSVKVVGTVDVTGWISGHHRQSNARVRILHCHDNLAWFMIVEYEIIVESHCILSNGERRTDTTHLVEVERRTEHLTHVPCRTIVVVHRQISTGAHKEQQIVARLRIFVERPVGVISESDGRGYGSLGPVFDHQLIQVVHRMKYLDGCISGVSIQFVALLDQKCDRIGRSTMDLPVSLTASIPSSMNMMLSMVLLHLEFLLIHFDFSISNSIRHSSNRLSHLHRVRLVAFNGVISEYTIVFSSLLVMEPH</sequence>
<comment type="caution">
    <text evidence="1">The sequence shown here is derived from an EMBL/GenBank/DDBJ whole genome shotgun (WGS) entry which is preliminary data.</text>
</comment>
<evidence type="ECO:0000313" key="2">
    <source>
        <dbReference type="Proteomes" id="UP001432322"/>
    </source>
</evidence>
<dbReference type="AlphaFoldDB" id="A0AAV5UYG0"/>
<keyword evidence="2" id="KW-1185">Reference proteome</keyword>
<proteinExistence type="predicted"/>
<name>A0AAV5UYG0_9BILA</name>
<accession>A0AAV5UYG0</accession>
<evidence type="ECO:0000313" key="1">
    <source>
        <dbReference type="EMBL" id="GMT11258.1"/>
    </source>
</evidence>
<dbReference type="EMBL" id="BTSY01000001">
    <property type="protein sequence ID" value="GMT11258.1"/>
    <property type="molecule type" value="Genomic_DNA"/>
</dbReference>
<gene>
    <name evidence="1" type="ORF">PFISCL1PPCAC_2555</name>
</gene>
<organism evidence="1 2">
    <name type="scientific">Pristionchus fissidentatus</name>
    <dbReference type="NCBI Taxonomy" id="1538716"/>
    <lineage>
        <taxon>Eukaryota</taxon>
        <taxon>Metazoa</taxon>
        <taxon>Ecdysozoa</taxon>
        <taxon>Nematoda</taxon>
        <taxon>Chromadorea</taxon>
        <taxon>Rhabditida</taxon>
        <taxon>Rhabditina</taxon>
        <taxon>Diplogasteromorpha</taxon>
        <taxon>Diplogasteroidea</taxon>
        <taxon>Neodiplogasteridae</taxon>
        <taxon>Pristionchus</taxon>
    </lineage>
</organism>
<protein>
    <submittedName>
        <fullName evidence="1">Uncharacterized protein</fullName>
    </submittedName>
</protein>